<reference evidence="2" key="1">
    <citation type="submission" date="2016-10" db="EMBL/GenBank/DDBJ databases">
        <authorList>
            <person name="Varghese N."/>
            <person name="Submissions S."/>
        </authorList>
    </citation>
    <scope>NUCLEOTIDE SEQUENCE [LARGE SCALE GENOMIC DNA]</scope>
    <source>
        <strain evidence="2">DSM 527</strain>
    </source>
</reference>
<evidence type="ECO:0000313" key="2">
    <source>
        <dbReference type="Proteomes" id="UP000199045"/>
    </source>
</evidence>
<name>A0A1G7M0K2_CHIFI</name>
<dbReference type="OrthoDB" id="1493276at2"/>
<accession>A0A1G7M0K2</accession>
<dbReference type="EMBL" id="FNBN01000002">
    <property type="protein sequence ID" value="SDF55203.1"/>
    <property type="molecule type" value="Genomic_DNA"/>
</dbReference>
<proteinExistence type="predicted"/>
<dbReference type="AlphaFoldDB" id="A0A1G7M0K2"/>
<protein>
    <submittedName>
        <fullName evidence="1">Uncharacterized protein</fullName>
    </submittedName>
</protein>
<organism evidence="1 2">
    <name type="scientific">Chitinophaga filiformis</name>
    <name type="common">Myxococcus filiformis</name>
    <name type="synonym">Flexibacter filiformis</name>
    <dbReference type="NCBI Taxonomy" id="104663"/>
    <lineage>
        <taxon>Bacteria</taxon>
        <taxon>Pseudomonadati</taxon>
        <taxon>Bacteroidota</taxon>
        <taxon>Chitinophagia</taxon>
        <taxon>Chitinophagales</taxon>
        <taxon>Chitinophagaceae</taxon>
        <taxon>Chitinophaga</taxon>
    </lineage>
</organism>
<dbReference type="RefSeq" id="WP_089830451.1">
    <property type="nucleotide sequence ID" value="NZ_FNBN01000002.1"/>
</dbReference>
<dbReference type="PROSITE" id="PS51257">
    <property type="entry name" value="PROKAR_LIPOPROTEIN"/>
    <property type="match status" value="1"/>
</dbReference>
<dbReference type="STRING" id="104663.SAMN04488121_102247"/>
<gene>
    <name evidence="1" type="ORF">SAMN04488121_102247</name>
</gene>
<sequence length="247" mass="26898">MRSAKNTIFFLCIIFFWVSCKKDDVTTADIFIGLQLSTATAVGDGNQLVKIICEVNPNISKSKQEFVLKTSLGTFPENGKAEIIKKPEFKNGKFVIESSVQVTLSPGTMVISVEPNLPEEKTDYIIKDSVAITKSVPSLLKLQSSALGIGSNFQTELLLTGILSNANGGKVSTGYTMKVEDFLTGYVPANGRLREMNYRSNAESKINIYYGIGNLPIGTTVMLRAILLDENGNETTIKDSLLIGINL</sequence>
<dbReference type="Proteomes" id="UP000199045">
    <property type="component" value="Unassembled WGS sequence"/>
</dbReference>
<evidence type="ECO:0000313" key="1">
    <source>
        <dbReference type="EMBL" id="SDF55203.1"/>
    </source>
</evidence>